<gene>
    <name evidence="6" type="ORF">ACHAWO_002337</name>
</gene>
<keyword evidence="1" id="KW-0863">Zinc-finger</keyword>
<dbReference type="SMART" id="SM00360">
    <property type="entry name" value="RRM"/>
    <property type="match status" value="1"/>
</dbReference>
<feature type="domain" description="CCHC-type" evidence="5">
    <location>
        <begin position="370"/>
        <end position="383"/>
    </location>
</feature>
<proteinExistence type="predicted"/>
<dbReference type="SMART" id="SM00343">
    <property type="entry name" value="ZnF_C2HC"/>
    <property type="match status" value="6"/>
</dbReference>
<keyword evidence="1" id="KW-0479">Metal-binding</keyword>
<dbReference type="EMBL" id="JALLPJ020000421">
    <property type="protein sequence ID" value="KAL3792732.1"/>
    <property type="molecule type" value="Genomic_DNA"/>
</dbReference>
<feature type="compositionally biased region" description="Basic and acidic residues" evidence="3">
    <location>
        <begin position="492"/>
        <end position="510"/>
    </location>
</feature>
<evidence type="ECO:0000313" key="7">
    <source>
        <dbReference type="Proteomes" id="UP001530400"/>
    </source>
</evidence>
<dbReference type="AlphaFoldDB" id="A0ABD3PXJ0"/>
<comment type="caution">
    <text evidence="6">The sequence shown here is derived from an EMBL/GenBank/DDBJ whole genome shotgun (WGS) entry which is preliminary data.</text>
</comment>
<keyword evidence="1" id="KW-0862">Zinc</keyword>
<evidence type="ECO:0000256" key="3">
    <source>
        <dbReference type="SAM" id="MobiDB-lite"/>
    </source>
</evidence>
<dbReference type="CDD" id="cd00590">
    <property type="entry name" value="RRM_SF"/>
    <property type="match status" value="1"/>
</dbReference>
<dbReference type="InterPro" id="IPR012677">
    <property type="entry name" value="Nucleotide-bd_a/b_plait_sf"/>
</dbReference>
<sequence>MADQRLRQRGWSIQSSDDPSSYHRTDGRARAESTATIATEPSLTHDEKVALMNSAFEGVNDEVEIVIPPVKRDESHDDNDDESDCMEMFGDDDEKEENPKKRRKLTGESESSDDQTKRPKVELTKFQQEKLDLAKSKLSKWAARLFDPNRPRGLVEPPQTIPLNDEFLTAFGKREKEYDELMGRSVDIDKTSLDVVDVYDSGEEEGGQDTKSKSNVNYSAITTGKVKITNLSYGTSTEALSQTCELIGPVINVNIILDEFKQSTGRAYVVFEDHDTAQSFVDKMHGQSLDGRSINVFLASASASSRKSGGVGVKKESRYWEKDISKKCNNCGMVGHLMNSCPNGDDDFRPCQLCAEVGHQMYSCPMKAVCFNCGVPGHVSRDCMQRRSNNRRQICTICFSRDHHRTRCRERPWNVPTQDAVCMECGKVGHSQCSEMKWFFGLSGVSCFNCGRNDHNGFQCRRPNLDQCSRDPMLAQKEVEMADAINLSDQLSEQRNKSSRDRDRDRDRSGSRAKSAPPSSRRDDGYSRRGY</sequence>
<reference evidence="6 7" key="1">
    <citation type="submission" date="2024-10" db="EMBL/GenBank/DDBJ databases">
        <title>Updated reference genomes for cyclostephanoid diatoms.</title>
        <authorList>
            <person name="Roberts W.R."/>
            <person name="Alverson A.J."/>
        </authorList>
    </citation>
    <scope>NUCLEOTIDE SEQUENCE [LARGE SCALE GENOMIC DNA]</scope>
    <source>
        <strain evidence="6 7">AJA010-31</strain>
    </source>
</reference>
<dbReference type="SUPFAM" id="SSF54928">
    <property type="entry name" value="RNA-binding domain, RBD"/>
    <property type="match status" value="1"/>
</dbReference>
<dbReference type="InterPro" id="IPR000504">
    <property type="entry name" value="RRM_dom"/>
</dbReference>
<dbReference type="InterPro" id="IPR025836">
    <property type="entry name" value="Zn_knuckle_CX2CX4HX4C"/>
</dbReference>
<dbReference type="Pfam" id="PF14392">
    <property type="entry name" value="zf-CCHC_4"/>
    <property type="match status" value="3"/>
</dbReference>
<dbReference type="InterPro" id="IPR035979">
    <property type="entry name" value="RBD_domain_sf"/>
</dbReference>
<dbReference type="SUPFAM" id="SSF57756">
    <property type="entry name" value="Retrovirus zinc finger-like domains"/>
    <property type="match status" value="2"/>
</dbReference>
<evidence type="ECO:0000313" key="6">
    <source>
        <dbReference type="EMBL" id="KAL3792732.1"/>
    </source>
</evidence>
<feature type="domain" description="RRM" evidence="4">
    <location>
        <begin position="224"/>
        <end position="301"/>
    </location>
</feature>
<dbReference type="Pfam" id="PF00098">
    <property type="entry name" value="zf-CCHC"/>
    <property type="match status" value="1"/>
</dbReference>
<feature type="region of interest" description="Disordered" evidence="3">
    <location>
        <begin position="1"/>
        <end position="46"/>
    </location>
</feature>
<accession>A0ABD3PXJ0</accession>
<dbReference type="Gene3D" id="4.10.60.10">
    <property type="entry name" value="Zinc finger, CCHC-type"/>
    <property type="match status" value="2"/>
</dbReference>
<dbReference type="Proteomes" id="UP001530400">
    <property type="component" value="Unassembled WGS sequence"/>
</dbReference>
<evidence type="ECO:0000259" key="4">
    <source>
        <dbReference type="PROSITE" id="PS50102"/>
    </source>
</evidence>
<name>A0ABD3PXJ0_9STRA</name>
<feature type="domain" description="CCHC-type" evidence="5">
    <location>
        <begin position="327"/>
        <end position="343"/>
    </location>
</feature>
<feature type="compositionally biased region" description="Polar residues" evidence="3">
    <location>
        <begin position="33"/>
        <end position="42"/>
    </location>
</feature>
<organism evidence="6 7">
    <name type="scientific">Cyclotella atomus</name>
    <dbReference type="NCBI Taxonomy" id="382360"/>
    <lineage>
        <taxon>Eukaryota</taxon>
        <taxon>Sar</taxon>
        <taxon>Stramenopiles</taxon>
        <taxon>Ochrophyta</taxon>
        <taxon>Bacillariophyta</taxon>
        <taxon>Coscinodiscophyceae</taxon>
        <taxon>Thalassiosirophycidae</taxon>
        <taxon>Stephanodiscales</taxon>
        <taxon>Stephanodiscaceae</taxon>
        <taxon>Cyclotella</taxon>
    </lineage>
</organism>
<evidence type="ECO:0000259" key="5">
    <source>
        <dbReference type="PROSITE" id="PS50158"/>
    </source>
</evidence>
<feature type="compositionally biased region" description="Basic and acidic residues" evidence="3">
    <location>
        <begin position="114"/>
        <end position="123"/>
    </location>
</feature>
<dbReference type="PANTHER" id="PTHR46978:SF1">
    <property type="entry name" value="ZINC KNUCKLE (CCHC-TYPE) FAMILY PROTEIN"/>
    <property type="match status" value="1"/>
</dbReference>
<dbReference type="GO" id="GO:0008270">
    <property type="term" value="F:zinc ion binding"/>
    <property type="evidence" value="ECO:0007669"/>
    <property type="project" value="UniProtKB-KW"/>
</dbReference>
<dbReference type="PROSITE" id="PS50158">
    <property type="entry name" value="ZF_CCHC"/>
    <property type="match status" value="2"/>
</dbReference>
<keyword evidence="2" id="KW-0694">RNA-binding</keyword>
<dbReference type="GO" id="GO:0003723">
    <property type="term" value="F:RNA binding"/>
    <property type="evidence" value="ECO:0007669"/>
    <property type="project" value="UniProtKB-UniRule"/>
</dbReference>
<dbReference type="InterPro" id="IPR036875">
    <property type="entry name" value="Znf_CCHC_sf"/>
</dbReference>
<dbReference type="InterPro" id="IPR001878">
    <property type="entry name" value="Znf_CCHC"/>
</dbReference>
<keyword evidence="7" id="KW-1185">Reference proteome</keyword>
<feature type="compositionally biased region" description="Acidic residues" evidence="3">
    <location>
        <begin position="76"/>
        <end position="96"/>
    </location>
</feature>
<protein>
    <submittedName>
        <fullName evidence="6">Uncharacterized protein</fullName>
    </submittedName>
</protein>
<feature type="compositionally biased region" description="Basic and acidic residues" evidence="3">
    <location>
        <begin position="520"/>
        <end position="531"/>
    </location>
</feature>
<dbReference type="Pfam" id="PF00076">
    <property type="entry name" value="RRM_1"/>
    <property type="match status" value="1"/>
</dbReference>
<feature type="compositionally biased region" description="Basic and acidic residues" evidence="3">
    <location>
        <begin position="20"/>
        <end position="31"/>
    </location>
</feature>
<evidence type="ECO:0000256" key="1">
    <source>
        <dbReference type="PROSITE-ProRule" id="PRU00047"/>
    </source>
</evidence>
<dbReference type="Gene3D" id="3.30.70.330">
    <property type="match status" value="1"/>
</dbReference>
<dbReference type="PANTHER" id="PTHR46978">
    <property type="entry name" value="ZINC KNUCKLE (CCHC-TYPE) FAMILY PROTEIN"/>
    <property type="match status" value="1"/>
</dbReference>
<feature type="region of interest" description="Disordered" evidence="3">
    <location>
        <begin position="67"/>
        <end position="123"/>
    </location>
</feature>
<dbReference type="PROSITE" id="PS50102">
    <property type="entry name" value="RRM"/>
    <property type="match status" value="1"/>
</dbReference>
<feature type="region of interest" description="Disordered" evidence="3">
    <location>
        <begin position="484"/>
        <end position="531"/>
    </location>
</feature>
<evidence type="ECO:0000256" key="2">
    <source>
        <dbReference type="PROSITE-ProRule" id="PRU00176"/>
    </source>
</evidence>